<keyword evidence="2 4" id="KW-0378">Hydrolase</keyword>
<dbReference type="Proteomes" id="UP001500457">
    <property type="component" value="Unassembled WGS sequence"/>
</dbReference>
<dbReference type="PROSITE" id="PS01173">
    <property type="entry name" value="LIPASE_GDXG_HIS"/>
    <property type="match status" value="1"/>
</dbReference>
<keyword evidence="5" id="KW-1185">Reference proteome</keyword>
<dbReference type="GO" id="GO:0016787">
    <property type="term" value="F:hydrolase activity"/>
    <property type="evidence" value="ECO:0007669"/>
    <property type="project" value="UniProtKB-KW"/>
</dbReference>
<dbReference type="EMBL" id="BAABHQ010000012">
    <property type="protein sequence ID" value="GAA4884349.1"/>
    <property type="molecule type" value="Genomic_DNA"/>
</dbReference>
<dbReference type="RefSeq" id="WP_274232621.1">
    <property type="nucleotide sequence ID" value="NZ_BAABHQ010000012.1"/>
</dbReference>
<dbReference type="InterPro" id="IPR013094">
    <property type="entry name" value="AB_hydrolase_3"/>
</dbReference>
<dbReference type="Pfam" id="PF07859">
    <property type="entry name" value="Abhydrolase_3"/>
    <property type="match status" value="1"/>
</dbReference>
<evidence type="ECO:0000256" key="1">
    <source>
        <dbReference type="ARBA" id="ARBA00010515"/>
    </source>
</evidence>
<evidence type="ECO:0000259" key="3">
    <source>
        <dbReference type="Pfam" id="PF07859"/>
    </source>
</evidence>
<dbReference type="PANTHER" id="PTHR48081:SF8">
    <property type="entry name" value="ALPHA_BETA HYDROLASE FOLD-3 DOMAIN-CONTAINING PROTEIN-RELATED"/>
    <property type="match status" value="1"/>
</dbReference>
<dbReference type="InterPro" id="IPR002168">
    <property type="entry name" value="Lipase_GDXG_HIS_AS"/>
</dbReference>
<accession>A0ABP9EPL1</accession>
<dbReference type="InterPro" id="IPR029058">
    <property type="entry name" value="AB_hydrolase_fold"/>
</dbReference>
<evidence type="ECO:0000313" key="4">
    <source>
        <dbReference type="EMBL" id="GAA4884349.1"/>
    </source>
</evidence>
<dbReference type="Gene3D" id="3.40.50.1820">
    <property type="entry name" value="alpha/beta hydrolase"/>
    <property type="match status" value="1"/>
</dbReference>
<organism evidence="4 5">
    <name type="scientific">Actinomycetospora straminea</name>
    <dbReference type="NCBI Taxonomy" id="663607"/>
    <lineage>
        <taxon>Bacteria</taxon>
        <taxon>Bacillati</taxon>
        <taxon>Actinomycetota</taxon>
        <taxon>Actinomycetes</taxon>
        <taxon>Pseudonocardiales</taxon>
        <taxon>Pseudonocardiaceae</taxon>
        <taxon>Actinomycetospora</taxon>
    </lineage>
</organism>
<dbReference type="InterPro" id="IPR050300">
    <property type="entry name" value="GDXG_lipolytic_enzyme"/>
</dbReference>
<comment type="similarity">
    <text evidence="1">Belongs to the 'GDXG' lipolytic enzyme family.</text>
</comment>
<dbReference type="SUPFAM" id="SSF53474">
    <property type="entry name" value="alpha/beta-Hydrolases"/>
    <property type="match status" value="1"/>
</dbReference>
<evidence type="ECO:0000256" key="2">
    <source>
        <dbReference type="ARBA" id="ARBA00022801"/>
    </source>
</evidence>
<protein>
    <submittedName>
        <fullName evidence="4">Alpha/beta hydrolase</fullName>
    </submittedName>
</protein>
<gene>
    <name evidence="4" type="ORF">GCM10023203_40390</name>
</gene>
<dbReference type="PANTHER" id="PTHR48081">
    <property type="entry name" value="AB HYDROLASE SUPERFAMILY PROTEIN C4A8.06C"/>
    <property type="match status" value="1"/>
</dbReference>
<proteinExistence type="inferred from homology"/>
<comment type="caution">
    <text evidence="4">The sequence shown here is derived from an EMBL/GenBank/DDBJ whole genome shotgun (WGS) entry which is preliminary data.</text>
</comment>
<evidence type="ECO:0000313" key="5">
    <source>
        <dbReference type="Proteomes" id="UP001500457"/>
    </source>
</evidence>
<sequence>MAETTDRIDPELAAAITRLTGDGRLPLTRADVGEARRNYRELALIRRGDAASVGSVHDDVAPASGTGTDADVAVRVYEPPGEQAAITVLWLHGGGWVLGDLDTGDGAARRVCTHLGATVVSVDYRLAPEHPHPAPLTDAHTALRWAALQRPSDRLVVGGDSAGAGLAAGVALLARDWGPRLDAQLLLYPGLDPTMASASVDENADGPFLTRADLVWFWERYVPDAALRDDPSVAPLRAAAEPGGLDGVAPAVVATAELDPLRDEGRAYADALEAAGVAVRRLEGAGLVHGFFGLAAASAAARAEGDRALDALGDLLAA</sequence>
<name>A0ABP9EPL1_9PSEU</name>
<feature type="domain" description="Alpha/beta hydrolase fold-3" evidence="3">
    <location>
        <begin position="88"/>
        <end position="292"/>
    </location>
</feature>
<reference evidence="5" key="1">
    <citation type="journal article" date="2019" name="Int. J. Syst. Evol. Microbiol.">
        <title>The Global Catalogue of Microorganisms (GCM) 10K type strain sequencing project: providing services to taxonomists for standard genome sequencing and annotation.</title>
        <authorList>
            <consortium name="The Broad Institute Genomics Platform"/>
            <consortium name="The Broad Institute Genome Sequencing Center for Infectious Disease"/>
            <person name="Wu L."/>
            <person name="Ma J."/>
        </authorList>
    </citation>
    <scope>NUCLEOTIDE SEQUENCE [LARGE SCALE GENOMIC DNA]</scope>
    <source>
        <strain evidence="5">JCM 17983</strain>
    </source>
</reference>